<dbReference type="CDD" id="cd11304">
    <property type="entry name" value="Cadherin_repeat"/>
    <property type="match status" value="2"/>
</dbReference>
<dbReference type="Proteomes" id="UP001304300">
    <property type="component" value="Chromosome"/>
</dbReference>
<evidence type="ECO:0000259" key="3">
    <source>
        <dbReference type="PROSITE" id="PS50268"/>
    </source>
</evidence>
<dbReference type="Gene3D" id="2.60.40.60">
    <property type="entry name" value="Cadherins"/>
    <property type="match status" value="3"/>
</dbReference>
<keyword evidence="5" id="KW-1185">Reference proteome</keyword>
<dbReference type="InterPro" id="IPR002126">
    <property type="entry name" value="Cadherin-like_dom"/>
</dbReference>
<dbReference type="GO" id="GO:0016020">
    <property type="term" value="C:membrane"/>
    <property type="evidence" value="ECO:0007669"/>
    <property type="project" value="InterPro"/>
</dbReference>
<protein>
    <recommendedName>
        <fullName evidence="3">Cadherin domain-containing protein</fullName>
    </recommendedName>
</protein>
<feature type="domain" description="Cadherin" evidence="3">
    <location>
        <begin position="719"/>
        <end position="827"/>
    </location>
</feature>
<proteinExistence type="predicted"/>
<dbReference type="AlphaFoldDB" id="A0AAQ3LHM1"/>
<dbReference type="PROSITE" id="PS50268">
    <property type="entry name" value="CADHERIN_2"/>
    <property type="match status" value="2"/>
</dbReference>
<evidence type="ECO:0000256" key="1">
    <source>
        <dbReference type="SAM" id="MobiDB-lite"/>
    </source>
</evidence>
<feature type="compositionally biased region" description="Gly residues" evidence="1">
    <location>
        <begin position="223"/>
        <end position="240"/>
    </location>
</feature>
<feature type="signal peptide" evidence="2">
    <location>
        <begin position="1"/>
        <end position="19"/>
    </location>
</feature>
<sequence>MTFRLGILLGLFVPSIAFSYPFDDTQADLPNSLYLEGDGQRTSGVVETYVIPISDWPATLEFTAIGADGGRAKAKSDAGADKTGEGGGGASITATFTVDPYATDALRPGGEIRFIVGNKGDSTSKNGAAFSGGGGGTGIIYRAPVAGAGWDPLIIAGGGGGGAAEANLDASYGKNGGNANTETYGDNSAVVGGDDGSGGGSILNEAGGGGGWIHSSSTPTYAGQGGNGGDATGGAGGTDGASDGDGGFGCGGGGTGYRNSPNGGGGGGGGYSGGGAGDVGNNNDEAGGGGGSYIDSRATNITAVTRSSGQDQQGRVYLESTPVAGNTLDDPTITLDPSGDVEIAYADYRDGVVASLLPEYSAADLYNNSVDVSPTYNSYMTDGIPGSYVTAYYSSRDQFGNNTFTAQTITLLAPELPTFSLLDGPTVGEDSGAYSKDDFAYDLETHYDEVSFSSFTVTNNNNGLFSSQPAISADGTLTFTPAPDAYGTALVTVVGTTDIALTDYADSDPVTFTIEVTHDITDDPPTDILLSKNTISENSTAVGTVSAADPAGGTLSYSIGTDNDSAFFTIDETSGALAFLNAPSFETPQDADVDNTYHVTVVVTGGGTASITFEVTVEDVNEAPTNIALSNDSVTENTTNVGTVSGVDPAGGTLSYLVLGDDRLLFEISSSGLLSFIEAPDFESPGDVDTDNVYSITIRVTGAESSTYKAYNITVTNAVEGLYNIQLSNNEVAENTTSVGAISAIDEAGGTPRYILSGRSGDNSLFQVGYSSGEVSFKTAPDFEAPGDQNGDNVYDITVAIFGNNVTKQQTFEITVTDAEESPLDEFRSTYSLASDGSDNDEDWSQNGITNLMYLAFGLGDPNEMSIDNSRLPYLEAGEDPDTLIFSYVCPEVVDSGLSFEMETSNDFSSWHAPEALGSEYEAVAETEESLGDDYKRVKLTYMIQPAEAQRFYRLSVSESPGS</sequence>
<feature type="region of interest" description="Disordered" evidence="1">
    <location>
        <begin position="182"/>
        <end position="240"/>
    </location>
</feature>
<evidence type="ECO:0000256" key="2">
    <source>
        <dbReference type="SAM" id="SignalP"/>
    </source>
</evidence>
<dbReference type="KEGG" id="puo:RZN69_03870"/>
<keyword evidence="2" id="KW-0732">Signal</keyword>
<evidence type="ECO:0000313" key="5">
    <source>
        <dbReference type="Proteomes" id="UP001304300"/>
    </source>
</evidence>
<dbReference type="GO" id="GO:0007156">
    <property type="term" value="P:homophilic cell adhesion via plasma membrane adhesion molecules"/>
    <property type="evidence" value="ECO:0007669"/>
    <property type="project" value="InterPro"/>
</dbReference>
<feature type="chain" id="PRO_5042853262" description="Cadherin domain-containing protein" evidence="2">
    <location>
        <begin position="20"/>
        <end position="963"/>
    </location>
</feature>
<gene>
    <name evidence="4" type="ORF">RZN69_03870</name>
</gene>
<dbReference type="InterPro" id="IPR015919">
    <property type="entry name" value="Cadherin-like_sf"/>
</dbReference>
<dbReference type="RefSeq" id="WP_317834702.1">
    <property type="nucleotide sequence ID" value="NZ_CP136920.1"/>
</dbReference>
<feature type="domain" description="Cadherin" evidence="3">
    <location>
        <begin position="522"/>
        <end position="626"/>
    </location>
</feature>
<organism evidence="4 5">
    <name type="scientific">Rubellicoccus peritrichatus</name>
    <dbReference type="NCBI Taxonomy" id="3080537"/>
    <lineage>
        <taxon>Bacteria</taxon>
        <taxon>Pseudomonadati</taxon>
        <taxon>Verrucomicrobiota</taxon>
        <taxon>Opitutia</taxon>
        <taxon>Puniceicoccales</taxon>
        <taxon>Cerasicoccaceae</taxon>
        <taxon>Rubellicoccus</taxon>
    </lineage>
</organism>
<name>A0AAQ3LHM1_9BACT</name>
<feature type="compositionally biased region" description="Gly residues" evidence="1">
    <location>
        <begin position="193"/>
        <end position="212"/>
    </location>
</feature>
<dbReference type="GO" id="GO:0005509">
    <property type="term" value="F:calcium ion binding"/>
    <property type="evidence" value="ECO:0007669"/>
    <property type="project" value="InterPro"/>
</dbReference>
<accession>A0AAQ3LHM1</accession>
<evidence type="ECO:0000313" key="4">
    <source>
        <dbReference type="EMBL" id="WOO42214.1"/>
    </source>
</evidence>
<dbReference type="SUPFAM" id="SSF49313">
    <property type="entry name" value="Cadherin-like"/>
    <property type="match status" value="1"/>
</dbReference>
<reference evidence="4 5" key="1">
    <citation type="submission" date="2023-10" db="EMBL/GenBank/DDBJ databases">
        <title>Rubellicoccus peritrichatus gen. nov., sp. nov., isolated from an algae of coral reef tank.</title>
        <authorList>
            <person name="Luo J."/>
        </authorList>
    </citation>
    <scope>NUCLEOTIDE SEQUENCE [LARGE SCALE GENOMIC DNA]</scope>
    <source>
        <strain evidence="4 5">CR14</strain>
    </source>
</reference>
<dbReference type="SMART" id="SM00112">
    <property type="entry name" value="CA"/>
    <property type="match status" value="2"/>
</dbReference>
<dbReference type="EMBL" id="CP136920">
    <property type="protein sequence ID" value="WOO42214.1"/>
    <property type="molecule type" value="Genomic_DNA"/>
</dbReference>